<name>A0A832V546_9ARCH</name>
<dbReference type="InterPro" id="IPR019887">
    <property type="entry name" value="Tscrpt_reg_AsnC/Lrp_C"/>
</dbReference>
<protein>
    <submittedName>
        <fullName evidence="5">Lrp/AsnC family transcriptional regulator</fullName>
    </submittedName>
</protein>
<dbReference type="PRINTS" id="PR00033">
    <property type="entry name" value="HTHASNC"/>
</dbReference>
<sequence length="157" mass="18076">MAFDKKDRMILMGLQQNAKQSSRDLSKKLNMPATTIHERIKKMETEGIITGYHVAIDYEKVGMPTTAIILVRRMPRTVSDRKVLYKKIADLTAKIPDIQEAHIVTGEYDMVLKIRGKNEKEVGAFIVDTIWNMPEVERTLTLMTFYTAKDTCRLELK</sequence>
<dbReference type="PROSITE" id="PS50956">
    <property type="entry name" value="HTH_ASNC_2"/>
    <property type="match status" value="1"/>
</dbReference>
<dbReference type="GO" id="GO:0043565">
    <property type="term" value="F:sequence-specific DNA binding"/>
    <property type="evidence" value="ECO:0007669"/>
    <property type="project" value="InterPro"/>
</dbReference>
<evidence type="ECO:0000256" key="3">
    <source>
        <dbReference type="ARBA" id="ARBA00023163"/>
    </source>
</evidence>
<comment type="caution">
    <text evidence="5">The sequence shown here is derived from an EMBL/GenBank/DDBJ whole genome shotgun (WGS) entry which is preliminary data.</text>
</comment>
<dbReference type="AlphaFoldDB" id="A0A832V546"/>
<dbReference type="GO" id="GO:0043200">
    <property type="term" value="P:response to amino acid"/>
    <property type="evidence" value="ECO:0007669"/>
    <property type="project" value="TreeGrafter"/>
</dbReference>
<dbReference type="SUPFAM" id="SSF46785">
    <property type="entry name" value="Winged helix' DNA-binding domain"/>
    <property type="match status" value="1"/>
</dbReference>
<evidence type="ECO:0000256" key="1">
    <source>
        <dbReference type="ARBA" id="ARBA00023015"/>
    </source>
</evidence>
<evidence type="ECO:0000256" key="2">
    <source>
        <dbReference type="ARBA" id="ARBA00023125"/>
    </source>
</evidence>
<dbReference type="Pfam" id="PF01037">
    <property type="entry name" value="AsnC_trans_reg"/>
    <property type="match status" value="1"/>
</dbReference>
<evidence type="ECO:0000313" key="6">
    <source>
        <dbReference type="Proteomes" id="UP000646946"/>
    </source>
</evidence>
<dbReference type="EMBL" id="DVAB01000023">
    <property type="protein sequence ID" value="HIK00435.1"/>
    <property type="molecule type" value="Genomic_DNA"/>
</dbReference>
<feature type="domain" description="HTH asnC-type" evidence="4">
    <location>
        <begin position="3"/>
        <end position="64"/>
    </location>
</feature>
<keyword evidence="1" id="KW-0805">Transcription regulation</keyword>
<dbReference type="Gene3D" id="3.30.70.920">
    <property type="match status" value="1"/>
</dbReference>
<dbReference type="InterPro" id="IPR019888">
    <property type="entry name" value="Tscrpt_reg_AsnC-like"/>
</dbReference>
<proteinExistence type="predicted"/>
<gene>
    <name evidence="5" type="ORF">H1016_02755</name>
</gene>
<dbReference type="GO" id="GO:0005829">
    <property type="term" value="C:cytosol"/>
    <property type="evidence" value="ECO:0007669"/>
    <property type="project" value="TreeGrafter"/>
</dbReference>
<keyword evidence="2" id="KW-0238">DNA-binding</keyword>
<accession>A0A832V546</accession>
<dbReference type="InterPro" id="IPR011008">
    <property type="entry name" value="Dimeric_a/b-barrel"/>
</dbReference>
<evidence type="ECO:0000313" key="5">
    <source>
        <dbReference type="EMBL" id="HIK00435.1"/>
    </source>
</evidence>
<dbReference type="CDD" id="cd00090">
    <property type="entry name" value="HTH_ARSR"/>
    <property type="match status" value="1"/>
</dbReference>
<keyword evidence="6" id="KW-1185">Reference proteome</keyword>
<organism evidence="5 6">
    <name type="scientific">Candidatus Naiadarchaeum limnaeum</name>
    <dbReference type="NCBI Taxonomy" id="2756139"/>
    <lineage>
        <taxon>Archaea</taxon>
        <taxon>Candidatus Undinarchaeota</taxon>
        <taxon>Candidatus Undinarchaeia</taxon>
        <taxon>Candidatus Naiadarchaeales</taxon>
        <taxon>Candidatus Naiadarchaeaceae</taxon>
        <taxon>Candidatus Naiadarchaeum</taxon>
    </lineage>
</organism>
<dbReference type="SUPFAM" id="SSF54909">
    <property type="entry name" value="Dimeric alpha+beta barrel"/>
    <property type="match status" value="1"/>
</dbReference>
<dbReference type="Proteomes" id="UP000646946">
    <property type="component" value="Unassembled WGS sequence"/>
</dbReference>
<dbReference type="InterPro" id="IPR036390">
    <property type="entry name" value="WH_DNA-bd_sf"/>
</dbReference>
<dbReference type="InterPro" id="IPR011991">
    <property type="entry name" value="ArsR-like_HTH"/>
</dbReference>
<keyword evidence="3" id="KW-0804">Transcription</keyword>
<reference evidence="5 6" key="1">
    <citation type="journal article" name="Nat. Commun.">
        <title>Undinarchaeota illuminate DPANN phylogeny and the impact of gene transfer on archaeal evolution.</title>
        <authorList>
            <person name="Dombrowski N."/>
            <person name="Williams T.A."/>
            <person name="Sun J."/>
            <person name="Woodcroft B.J."/>
            <person name="Lee J.H."/>
            <person name="Minh B.Q."/>
            <person name="Rinke C."/>
            <person name="Spang A."/>
        </authorList>
    </citation>
    <scope>NUCLEOTIDE SEQUENCE [LARGE SCALE GENOMIC DNA]</scope>
    <source>
        <strain evidence="5">MAG_bin1129</strain>
    </source>
</reference>
<dbReference type="SMART" id="SM00344">
    <property type="entry name" value="HTH_ASNC"/>
    <property type="match status" value="1"/>
</dbReference>
<dbReference type="Pfam" id="PF13412">
    <property type="entry name" value="HTH_24"/>
    <property type="match status" value="1"/>
</dbReference>
<dbReference type="Gene3D" id="1.10.10.10">
    <property type="entry name" value="Winged helix-like DNA-binding domain superfamily/Winged helix DNA-binding domain"/>
    <property type="match status" value="1"/>
</dbReference>
<evidence type="ECO:0000259" key="4">
    <source>
        <dbReference type="PROSITE" id="PS50956"/>
    </source>
</evidence>
<dbReference type="InterPro" id="IPR000485">
    <property type="entry name" value="AsnC-type_HTH_dom"/>
</dbReference>
<dbReference type="PANTHER" id="PTHR30154">
    <property type="entry name" value="LEUCINE-RESPONSIVE REGULATORY PROTEIN"/>
    <property type="match status" value="1"/>
</dbReference>
<dbReference type="InterPro" id="IPR036388">
    <property type="entry name" value="WH-like_DNA-bd_sf"/>
</dbReference>
<dbReference type="PANTHER" id="PTHR30154:SF34">
    <property type="entry name" value="TRANSCRIPTIONAL REGULATOR AZLB"/>
    <property type="match status" value="1"/>
</dbReference>